<dbReference type="OrthoDB" id="9803887at2"/>
<dbReference type="GO" id="GO:0006535">
    <property type="term" value="P:cysteine biosynthetic process from serine"/>
    <property type="evidence" value="ECO:0007669"/>
    <property type="project" value="TreeGrafter"/>
</dbReference>
<dbReference type="CDD" id="cd00614">
    <property type="entry name" value="CGS_like"/>
    <property type="match status" value="1"/>
</dbReference>
<organism evidence="7 8">
    <name type="scientific">Macrococcus brunensis</name>
    <dbReference type="NCBI Taxonomy" id="198483"/>
    <lineage>
        <taxon>Bacteria</taxon>
        <taxon>Bacillati</taxon>
        <taxon>Bacillota</taxon>
        <taxon>Bacilli</taxon>
        <taxon>Bacillales</taxon>
        <taxon>Staphylococcaceae</taxon>
        <taxon>Macrococcus</taxon>
    </lineage>
</organism>
<evidence type="ECO:0000256" key="1">
    <source>
        <dbReference type="ARBA" id="ARBA00001933"/>
    </source>
</evidence>
<accession>A0A4R6BE79</accession>
<dbReference type="GO" id="GO:0004124">
    <property type="term" value="F:cysteine synthase activity"/>
    <property type="evidence" value="ECO:0007669"/>
    <property type="project" value="TreeGrafter"/>
</dbReference>
<proteinExistence type="inferred from homology"/>
<evidence type="ECO:0000313" key="7">
    <source>
        <dbReference type="EMBL" id="TDL98094.1"/>
    </source>
</evidence>
<keyword evidence="4 5" id="KW-0663">Pyridoxal phosphate</keyword>
<dbReference type="InterPro" id="IPR015422">
    <property type="entry name" value="PyrdxlP-dep_Trfase_small"/>
</dbReference>
<dbReference type="Proteomes" id="UP000295310">
    <property type="component" value="Unassembled WGS sequence"/>
</dbReference>
<dbReference type="GO" id="GO:0019346">
    <property type="term" value="P:transsulfuration"/>
    <property type="evidence" value="ECO:0007669"/>
    <property type="project" value="InterPro"/>
</dbReference>
<gene>
    <name evidence="7" type="ORF">ERX27_05305</name>
</gene>
<keyword evidence="8" id="KW-1185">Reference proteome</keyword>
<dbReference type="RefSeq" id="WP_133431797.1">
    <property type="nucleotide sequence ID" value="NZ_SCWA01000007.1"/>
</dbReference>
<dbReference type="Gene3D" id="3.40.640.10">
    <property type="entry name" value="Type I PLP-dependent aspartate aminotransferase-like (Major domain)"/>
    <property type="match status" value="1"/>
</dbReference>
<feature type="modified residue" description="N6-(pyridoxal phosphate)lysine" evidence="5">
    <location>
        <position position="207"/>
    </location>
</feature>
<dbReference type="InterPro" id="IPR000277">
    <property type="entry name" value="Cys/Met-Metab_PyrdxlP-dep_enz"/>
</dbReference>
<dbReference type="InterPro" id="IPR015421">
    <property type="entry name" value="PyrdxlP-dep_Trfase_major"/>
</dbReference>
<comment type="cofactor">
    <cofactor evidence="1 6">
        <name>pyridoxal 5'-phosphate</name>
        <dbReference type="ChEBI" id="CHEBI:597326"/>
    </cofactor>
</comment>
<evidence type="ECO:0000313" key="8">
    <source>
        <dbReference type="Proteomes" id="UP000295310"/>
    </source>
</evidence>
<keyword evidence="3 7" id="KW-0808">Transferase</keyword>
<evidence type="ECO:0000256" key="6">
    <source>
        <dbReference type="RuleBase" id="RU362118"/>
    </source>
</evidence>
<dbReference type="GO" id="GO:0005737">
    <property type="term" value="C:cytoplasm"/>
    <property type="evidence" value="ECO:0007669"/>
    <property type="project" value="TreeGrafter"/>
</dbReference>
<sequence>MTNYQFETLQLHAGLPEKNDANARALPIYQTTSFTFDDTEHAANLFGLKEAGNIYSRLTNPTTAAFESRVAALEGGTAGLAVASGMAAVTYALQALAESGDHIVASSSLYGGTHTLLTHTFRKYGINVSLVDTKCPEQVEASILPQTKAVFVETIGNPEGHIEDIETLAAIAKKHDIPLVVDNTFASPYLCRPFDHGANIVVHSATKFLGGHGTSIGGVIVEGGNFNWGNGKFKGLSDPDPSYHGLKFYETFGDVAFTAKIRTTLLRDTGAALSPFNAFLLAQGLETLSLRVERHVSNAEKVAAFLQQHPQVEWVDYAGLSGSPYYALKEKYLPKGAGSIFTFGLKGGYEAGRKFIEALELFSLLANVGDAKSLIIHPASTTHAQLTPEEQLASGVRPETIRISIGIEHIDDILQDLEKGFSAV</sequence>
<name>A0A4R6BE79_9STAP</name>
<evidence type="ECO:0000256" key="5">
    <source>
        <dbReference type="PIRSR" id="PIRSR001434-2"/>
    </source>
</evidence>
<dbReference type="InterPro" id="IPR015424">
    <property type="entry name" value="PyrdxlP-dep_Trfase"/>
</dbReference>
<evidence type="ECO:0000256" key="3">
    <source>
        <dbReference type="ARBA" id="ARBA00022679"/>
    </source>
</evidence>
<dbReference type="PIRSF" id="PIRSF001434">
    <property type="entry name" value="CGS"/>
    <property type="match status" value="1"/>
</dbReference>
<evidence type="ECO:0000256" key="2">
    <source>
        <dbReference type="ARBA" id="ARBA00009077"/>
    </source>
</evidence>
<dbReference type="InterPro" id="IPR006235">
    <property type="entry name" value="OAc-hSer/O-AcSer_sulfhydrylase"/>
</dbReference>
<protein>
    <submittedName>
        <fullName evidence="7">O-acetylhomoserine aminocarboxypropyltransferase/cysteine synthase</fullName>
    </submittedName>
</protein>
<reference evidence="7 8" key="1">
    <citation type="submission" date="2019-01" db="EMBL/GenBank/DDBJ databases">
        <title>Draft genome sequences of the type strains of six Macrococcus species.</title>
        <authorList>
            <person name="Mazhar S."/>
            <person name="Altermann E."/>
            <person name="Hill C."/>
            <person name="Mcauliffe O."/>
        </authorList>
    </citation>
    <scope>NUCLEOTIDE SEQUENCE [LARGE SCALE GENOMIC DNA]</scope>
    <source>
        <strain evidence="7 8">CCM4811</strain>
    </source>
</reference>
<dbReference type="SUPFAM" id="SSF53383">
    <property type="entry name" value="PLP-dependent transferases"/>
    <property type="match status" value="1"/>
</dbReference>
<dbReference type="EMBL" id="SCWA01000007">
    <property type="protein sequence ID" value="TDL98094.1"/>
    <property type="molecule type" value="Genomic_DNA"/>
</dbReference>
<dbReference type="PANTHER" id="PTHR43797">
    <property type="entry name" value="HOMOCYSTEINE/CYSTEINE SYNTHASE"/>
    <property type="match status" value="1"/>
</dbReference>
<dbReference type="Pfam" id="PF01053">
    <property type="entry name" value="Cys_Met_Meta_PP"/>
    <property type="match status" value="1"/>
</dbReference>
<dbReference type="GO" id="GO:0003961">
    <property type="term" value="F:O-acetylhomoserine aminocarboxypropyltransferase activity"/>
    <property type="evidence" value="ECO:0007669"/>
    <property type="project" value="TreeGrafter"/>
</dbReference>
<dbReference type="AlphaFoldDB" id="A0A4R6BE79"/>
<dbReference type="NCBIfam" id="TIGR01326">
    <property type="entry name" value="OAH_OAS_sulfhy"/>
    <property type="match status" value="1"/>
</dbReference>
<dbReference type="FunFam" id="3.40.640.10:FF:000035">
    <property type="entry name" value="O-succinylhomoserine sulfhydrylase"/>
    <property type="match status" value="1"/>
</dbReference>
<dbReference type="GO" id="GO:0071269">
    <property type="term" value="P:L-homocysteine biosynthetic process"/>
    <property type="evidence" value="ECO:0007669"/>
    <property type="project" value="TreeGrafter"/>
</dbReference>
<dbReference type="PANTHER" id="PTHR43797:SF2">
    <property type="entry name" value="HOMOCYSTEINE_CYSTEINE SYNTHASE"/>
    <property type="match status" value="1"/>
</dbReference>
<dbReference type="GO" id="GO:0030170">
    <property type="term" value="F:pyridoxal phosphate binding"/>
    <property type="evidence" value="ECO:0007669"/>
    <property type="project" value="InterPro"/>
</dbReference>
<comment type="caution">
    <text evidence="7">The sequence shown here is derived from an EMBL/GenBank/DDBJ whole genome shotgun (WGS) entry which is preliminary data.</text>
</comment>
<comment type="similarity">
    <text evidence="2 6">Belongs to the trans-sulfuration enzymes family.</text>
</comment>
<dbReference type="Gene3D" id="3.90.1150.10">
    <property type="entry name" value="Aspartate Aminotransferase, domain 1"/>
    <property type="match status" value="1"/>
</dbReference>
<evidence type="ECO:0000256" key="4">
    <source>
        <dbReference type="ARBA" id="ARBA00022898"/>
    </source>
</evidence>